<evidence type="ECO:0000313" key="3">
    <source>
        <dbReference type="RefSeq" id="XP_010856981.1"/>
    </source>
</evidence>
<gene>
    <name evidence="3" type="primary">LOC105002162</name>
</gene>
<sequence length="118" mass="13561">MLLILLSVALLALSSVQGSDSESSSEEFRRTVLEPAQTQAQMRIFSYDVLENTENTEDHHLLLMMKTKMRKLHQGHPHQGHPHPVMNLSQIHPHQRSNLSRVQMRTDYPSNLKVINRA</sequence>
<keyword evidence="1" id="KW-0732">Signal</keyword>
<dbReference type="RefSeq" id="XP_010856981.1">
    <property type="nucleotide sequence ID" value="XM_010858679.1"/>
</dbReference>
<name>A0A6P3IRS5_BISBB</name>
<accession>A0A6P3IRS5</accession>
<feature type="signal peptide" evidence="1">
    <location>
        <begin position="1"/>
        <end position="18"/>
    </location>
</feature>
<keyword evidence="2" id="KW-1185">Reference proteome</keyword>
<reference evidence="3" key="1">
    <citation type="submission" date="2025-08" db="UniProtKB">
        <authorList>
            <consortium name="RefSeq"/>
        </authorList>
    </citation>
    <scope>IDENTIFICATION</scope>
    <source>
        <tissue evidence="3">Blood</tissue>
    </source>
</reference>
<evidence type="ECO:0000313" key="2">
    <source>
        <dbReference type="Proteomes" id="UP000515208"/>
    </source>
</evidence>
<dbReference type="Proteomes" id="UP000515208">
    <property type="component" value="Unplaced"/>
</dbReference>
<dbReference type="KEGG" id="bbis:105002162"/>
<organism evidence="2 3">
    <name type="scientific">Bison bison bison</name>
    <name type="common">North American plains bison</name>
    <dbReference type="NCBI Taxonomy" id="43346"/>
    <lineage>
        <taxon>Eukaryota</taxon>
        <taxon>Metazoa</taxon>
        <taxon>Chordata</taxon>
        <taxon>Craniata</taxon>
        <taxon>Vertebrata</taxon>
        <taxon>Euteleostomi</taxon>
        <taxon>Mammalia</taxon>
        <taxon>Eutheria</taxon>
        <taxon>Laurasiatheria</taxon>
        <taxon>Artiodactyla</taxon>
        <taxon>Ruminantia</taxon>
        <taxon>Pecora</taxon>
        <taxon>Bovidae</taxon>
        <taxon>Bovinae</taxon>
        <taxon>Bison</taxon>
    </lineage>
</organism>
<proteinExistence type="predicted"/>
<protein>
    <submittedName>
        <fullName evidence="3">Uncharacterized protein LOC105002162 isoform X1</fullName>
    </submittedName>
</protein>
<feature type="chain" id="PRO_5027975471" evidence="1">
    <location>
        <begin position="19"/>
        <end position="118"/>
    </location>
</feature>
<evidence type="ECO:0000256" key="1">
    <source>
        <dbReference type="SAM" id="SignalP"/>
    </source>
</evidence>
<dbReference type="AlphaFoldDB" id="A0A6P3IRS5"/>
<dbReference type="GeneID" id="105002162"/>